<dbReference type="Pfam" id="PF13302">
    <property type="entry name" value="Acetyltransf_3"/>
    <property type="match status" value="1"/>
</dbReference>
<evidence type="ECO:0000259" key="1">
    <source>
        <dbReference type="PROSITE" id="PS51186"/>
    </source>
</evidence>
<dbReference type="AlphaFoldDB" id="A0A937RBR4"/>
<dbReference type="EMBL" id="JAEACQ010000151">
    <property type="protein sequence ID" value="MBL7626892.1"/>
    <property type="molecule type" value="Genomic_DNA"/>
</dbReference>
<dbReference type="InterPro" id="IPR016181">
    <property type="entry name" value="Acyl_CoA_acyltransferase"/>
</dbReference>
<protein>
    <submittedName>
        <fullName evidence="2">GNAT family N-acetyltransferase</fullName>
    </submittedName>
</protein>
<feature type="domain" description="N-acetyltransferase" evidence="1">
    <location>
        <begin position="13"/>
        <end position="171"/>
    </location>
</feature>
<dbReference type="RefSeq" id="WP_203006743.1">
    <property type="nucleotide sequence ID" value="NZ_JADWYU010000106.1"/>
</dbReference>
<gene>
    <name evidence="2" type="ORF">I7412_06860</name>
</gene>
<dbReference type="InterPro" id="IPR051531">
    <property type="entry name" value="N-acetyltransferase"/>
</dbReference>
<reference evidence="2" key="1">
    <citation type="submission" date="2020-12" db="EMBL/GenBank/DDBJ databases">
        <title>Genomic characterization of non-nitrogen-fixing Frankia strains.</title>
        <authorList>
            <person name="Carlos-Shanley C."/>
            <person name="Guerra T."/>
            <person name="Hahn D."/>
        </authorList>
    </citation>
    <scope>NUCLEOTIDE SEQUENCE</scope>
    <source>
        <strain evidence="2">CN6</strain>
    </source>
</reference>
<comment type="caution">
    <text evidence="2">The sequence shown here is derived from an EMBL/GenBank/DDBJ whole genome shotgun (WGS) entry which is preliminary data.</text>
</comment>
<dbReference type="Proteomes" id="UP000604475">
    <property type="component" value="Unassembled WGS sequence"/>
</dbReference>
<proteinExistence type="predicted"/>
<organism evidence="2 3">
    <name type="scientific">Frankia nepalensis</name>
    <dbReference type="NCBI Taxonomy" id="1836974"/>
    <lineage>
        <taxon>Bacteria</taxon>
        <taxon>Bacillati</taxon>
        <taxon>Actinomycetota</taxon>
        <taxon>Actinomycetes</taxon>
        <taxon>Frankiales</taxon>
        <taxon>Frankiaceae</taxon>
        <taxon>Frankia</taxon>
    </lineage>
</organism>
<dbReference type="Gene3D" id="3.40.630.30">
    <property type="match status" value="1"/>
</dbReference>
<dbReference type="InterPro" id="IPR000182">
    <property type="entry name" value="GNAT_dom"/>
</dbReference>
<accession>A0A937RBR4</accession>
<keyword evidence="3" id="KW-1185">Reference proteome</keyword>
<dbReference type="SUPFAM" id="SSF55729">
    <property type="entry name" value="Acyl-CoA N-acyltransferases (Nat)"/>
    <property type="match status" value="1"/>
</dbReference>
<dbReference type="PROSITE" id="PS51186">
    <property type="entry name" value="GNAT"/>
    <property type="match status" value="1"/>
</dbReference>
<dbReference type="GO" id="GO:0016747">
    <property type="term" value="F:acyltransferase activity, transferring groups other than amino-acyl groups"/>
    <property type="evidence" value="ECO:0007669"/>
    <property type="project" value="InterPro"/>
</dbReference>
<name>A0A937RBR4_9ACTN</name>
<evidence type="ECO:0000313" key="2">
    <source>
        <dbReference type="EMBL" id="MBL7626892.1"/>
    </source>
</evidence>
<evidence type="ECO:0000313" key="3">
    <source>
        <dbReference type="Proteomes" id="UP000604475"/>
    </source>
</evidence>
<dbReference type="PANTHER" id="PTHR43792">
    <property type="entry name" value="GNAT FAMILY, PUTATIVE (AFU_ORTHOLOGUE AFUA_3G00765)-RELATED-RELATED"/>
    <property type="match status" value="1"/>
</dbReference>
<sequence length="182" mass="19935">MSQPSLRLLGQLVTLREFVSSDIDAALAVVGDPTVTDYLSFDAKSRPQTAEMIDGILSRAVQVPRTEYYLAVEHEQSLIGFARLGLAGVQAAKLGYAIRPDLWGRGYATDAVRALATFGFQHLGLHRISAAIGPDNAASVSVVKRVGFTHEGRIRDHVFTNGAWRDSLLYSLLTHEWPRDSV</sequence>